<protein>
    <submittedName>
        <fullName evidence="2">Uncharacterized protein</fullName>
    </submittedName>
</protein>
<evidence type="ECO:0000313" key="3">
    <source>
        <dbReference type="Proteomes" id="UP000291591"/>
    </source>
</evidence>
<evidence type="ECO:0000256" key="1">
    <source>
        <dbReference type="SAM" id="Phobius"/>
    </source>
</evidence>
<keyword evidence="1" id="KW-0812">Transmembrane</keyword>
<dbReference type="RefSeq" id="WP_130289687.1">
    <property type="nucleotide sequence ID" value="NZ_SHKL01000001.1"/>
</dbReference>
<proteinExistence type="predicted"/>
<reference evidence="2 3" key="1">
    <citation type="submission" date="2019-02" db="EMBL/GenBank/DDBJ databases">
        <title>Sequencing the genomes of 1000 actinobacteria strains.</title>
        <authorList>
            <person name="Klenk H.-P."/>
        </authorList>
    </citation>
    <scope>NUCLEOTIDE SEQUENCE [LARGE SCALE GENOMIC DNA]</scope>
    <source>
        <strain evidence="2 3">DSM 45779</strain>
    </source>
</reference>
<organism evidence="2 3">
    <name type="scientific">Pseudonocardia sediminis</name>
    <dbReference type="NCBI Taxonomy" id="1397368"/>
    <lineage>
        <taxon>Bacteria</taxon>
        <taxon>Bacillati</taxon>
        <taxon>Actinomycetota</taxon>
        <taxon>Actinomycetes</taxon>
        <taxon>Pseudonocardiales</taxon>
        <taxon>Pseudonocardiaceae</taxon>
        <taxon>Pseudonocardia</taxon>
    </lineage>
</organism>
<feature type="transmembrane region" description="Helical" evidence="1">
    <location>
        <begin position="39"/>
        <end position="60"/>
    </location>
</feature>
<feature type="transmembrane region" description="Helical" evidence="1">
    <location>
        <begin position="66"/>
        <end position="88"/>
    </location>
</feature>
<evidence type="ECO:0000313" key="2">
    <source>
        <dbReference type="EMBL" id="RZT85187.1"/>
    </source>
</evidence>
<keyword evidence="1" id="KW-1133">Transmembrane helix</keyword>
<keyword evidence="1" id="KW-0472">Membrane</keyword>
<dbReference type="Proteomes" id="UP000291591">
    <property type="component" value="Unassembled WGS sequence"/>
</dbReference>
<feature type="transmembrane region" description="Helical" evidence="1">
    <location>
        <begin position="6"/>
        <end position="27"/>
    </location>
</feature>
<sequence length="90" mass="8990">MTTPALLSLVALGLFVAAVARAGLWLVGEHGTRDADVAALRAGAVTFLAGLGLVVLVVLFGPATPAVLATIIGAATLYLAATRGPGLLRR</sequence>
<dbReference type="EMBL" id="SHKL01000001">
    <property type="protein sequence ID" value="RZT85187.1"/>
    <property type="molecule type" value="Genomic_DNA"/>
</dbReference>
<gene>
    <name evidence="2" type="ORF">EV383_2051</name>
</gene>
<dbReference type="AlphaFoldDB" id="A0A4Q7UTF3"/>
<comment type="caution">
    <text evidence="2">The sequence shown here is derived from an EMBL/GenBank/DDBJ whole genome shotgun (WGS) entry which is preliminary data.</text>
</comment>
<keyword evidence="3" id="KW-1185">Reference proteome</keyword>
<accession>A0A4Q7UTF3</accession>
<name>A0A4Q7UTF3_PSEST</name>